<evidence type="ECO:0000313" key="3">
    <source>
        <dbReference type="Proteomes" id="UP000670947"/>
    </source>
</evidence>
<proteinExistence type="predicted"/>
<feature type="transmembrane region" description="Helical" evidence="1">
    <location>
        <begin position="14"/>
        <end position="31"/>
    </location>
</feature>
<dbReference type="NCBIfam" id="NF041644">
    <property type="entry name" value="CBO0543_fam"/>
    <property type="match status" value="1"/>
</dbReference>
<gene>
    <name evidence="2" type="ORF">I8J29_21720</name>
</gene>
<comment type="caution">
    <text evidence="2">The sequence shown here is derived from an EMBL/GenBank/DDBJ whole genome shotgun (WGS) entry which is preliminary data.</text>
</comment>
<keyword evidence="1" id="KW-0812">Transmembrane</keyword>
<name>A0ABS3WET0_9BACL</name>
<feature type="transmembrane region" description="Helical" evidence="1">
    <location>
        <begin position="107"/>
        <end position="125"/>
    </location>
</feature>
<dbReference type="RefSeq" id="WP_208849578.1">
    <property type="nucleotide sequence ID" value="NZ_JAGGDJ010000023.1"/>
</dbReference>
<organism evidence="2 3">
    <name type="scientific">Paenibacillus artemisiicola</name>
    <dbReference type="NCBI Taxonomy" id="1172618"/>
    <lineage>
        <taxon>Bacteria</taxon>
        <taxon>Bacillati</taxon>
        <taxon>Bacillota</taxon>
        <taxon>Bacilli</taxon>
        <taxon>Bacillales</taxon>
        <taxon>Paenibacillaceae</taxon>
        <taxon>Paenibacillus</taxon>
    </lineage>
</organism>
<keyword evidence="1" id="KW-1133">Transmembrane helix</keyword>
<feature type="transmembrane region" description="Helical" evidence="1">
    <location>
        <begin position="137"/>
        <end position="158"/>
    </location>
</feature>
<feature type="transmembrane region" description="Helical" evidence="1">
    <location>
        <begin position="38"/>
        <end position="58"/>
    </location>
</feature>
<evidence type="ECO:0000313" key="2">
    <source>
        <dbReference type="EMBL" id="MBO7746839.1"/>
    </source>
</evidence>
<dbReference type="Proteomes" id="UP000670947">
    <property type="component" value="Unassembled WGS sequence"/>
</dbReference>
<keyword evidence="1" id="KW-0472">Membrane</keyword>
<keyword evidence="3" id="KW-1185">Reference proteome</keyword>
<reference evidence="2 3" key="1">
    <citation type="submission" date="2021-03" db="EMBL/GenBank/DDBJ databases">
        <title>Paenibacillus artemisicola MWE-103 whole genome sequence.</title>
        <authorList>
            <person name="Ham Y.J."/>
        </authorList>
    </citation>
    <scope>NUCLEOTIDE SEQUENCE [LARGE SCALE GENOMIC DNA]</scope>
    <source>
        <strain evidence="2 3">MWE-103</strain>
    </source>
</reference>
<dbReference type="EMBL" id="JAGGDJ010000023">
    <property type="protein sequence ID" value="MBO7746839.1"/>
    <property type="molecule type" value="Genomic_DNA"/>
</dbReference>
<accession>A0ABS3WET0</accession>
<dbReference type="InterPro" id="IPR048147">
    <property type="entry name" value="CBO0543-like"/>
</dbReference>
<feature type="transmembrane region" description="Helical" evidence="1">
    <location>
        <begin position="78"/>
        <end position="95"/>
    </location>
</feature>
<sequence>MMLYPPRRFDANEWFILISIALVLTVCLLLPRRFPAPLTLFVYLFNVYLGKVGDFILALPPLNLYDANDVQKYEWFDMVLYFFLYPPVLYILLNLYDRWKPSGYRRVLYVAGWTLLITGLEWAASKAGVFRYHGWHLYYSVFVYAGVILLNVLALRLAGAVIGHRRARGAEDPPG</sequence>
<evidence type="ECO:0000256" key="1">
    <source>
        <dbReference type="SAM" id="Phobius"/>
    </source>
</evidence>
<protein>
    <submittedName>
        <fullName evidence="2">Uncharacterized protein</fullName>
    </submittedName>
</protein>